<sequence>MSTDVRAETQAQPEPFSENILSTLFTDNRVTVRIDSASLSGSVLTAAGVVKYSGITVHANISDEADVAGTSGSSAFVMQMEMDGETSTLRWSKRTCACADSSRFAVTSTNGGEDVWIAGSTTGLPDGQGGVTDAGMALMRYNSSGDQLMLERRGNAGEKYEWIGVVDNGESEKMEVGLLATSSKQRFEGLEEVLFAQVVNETGSTVRQTLVTEEENAVNEVFWSADSFGKNLYVVGRRKLQVNWTTNFEPTITKIDLKEMKVVGISKMEYELQRTAGVCAESGNVTTSYVARTNNQGRLIVQSMDSEMKKKNGTEVRIQRDIDYPKAIKSSVAGCDASKPVPAILMNTAEALNLSAPDWDVKRRLTNVRPAVVAVESGDFIGISQSQRSTEWVAAGLIGSNPWIVYGKEGYKPLLTRVAMRTREKETNTPQPTASATPVAECIGEGTILGGQTVVEHVVQDDRMRMQLHPLVRRVRRKVLCRTAEADVICATAKHVVRADGRMMFMEELCEMHGDCYESLQHVMNFKAECGVMLPAAADGVQLSMHAAVGDEALGEAIRVVERECAQRHGGILMHAWWWLRTL</sequence>
<keyword evidence="2" id="KW-1185">Reference proteome</keyword>
<gene>
    <name evidence="1" type="ORF">BWQ96_06005</name>
</gene>
<reference evidence="1 2" key="1">
    <citation type="journal article" date="2018" name="Mol. Biol. Evol.">
        <title>Analysis of the draft genome of the red seaweed Gracilariopsis chorda provides insights into genome size evolution in Rhodophyta.</title>
        <authorList>
            <person name="Lee J."/>
            <person name="Yang E.C."/>
            <person name="Graf L."/>
            <person name="Yang J.H."/>
            <person name="Qiu H."/>
            <person name="Zel Zion U."/>
            <person name="Chan C.X."/>
            <person name="Stephens T.G."/>
            <person name="Weber A.P.M."/>
            <person name="Boo G.H."/>
            <person name="Boo S.M."/>
            <person name="Kim K.M."/>
            <person name="Shin Y."/>
            <person name="Jung M."/>
            <person name="Lee S.J."/>
            <person name="Yim H.S."/>
            <person name="Lee J.H."/>
            <person name="Bhattacharya D."/>
            <person name="Yoon H.S."/>
        </authorList>
    </citation>
    <scope>NUCLEOTIDE SEQUENCE [LARGE SCALE GENOMIC DNA]</scope>
    <source>
        <strain evidence="1 2">SKKU-2015</strain>
        <tissue evidence="1">Whole body</tissue>
    </source>
</reference>
<comment type="caution">
    <text evidence="1">The sequence shown here is derived from an EMBL/GenBank/DDBJ whole genome shotgun (WGS) entry which is preliminary data.</text>
</comment>
<evidence type="ECO:0000313" key="2">
    <source>
        <dbReference type="Proteomes" id="UP000247409"/>
    </source>
</evidence>
<dbReference type="AlphaFoldDB" id="A0A2V3IQ89"/>
<dbReference type="Proteomes" id="UP000247409">
    <property type="component" value="Unassembled WGS sequence"/>
</dbReference>
<protein>
    <submittedName>
        <fullName evidence="1">Uncharacterized protein</fullName>
    </submittedName>
</protein>
<name>A0A2V3IQ89_9FLOR</name>
<proteinExistence type="predicted"/>
<accession>A0A2V3IQ89</accession>
<dbReference type="EMBL" id="NBIV01000097">
    <property type="protein sequence ID" value="PXF44224.1"/>
    <property type="molecule type" value="Genomic_DNA"/>
</dbReference>
<evidence type="ECO:0000313" key="1">
    <source>
        <dbReference type="EMBL" id="PXF44224.1"/>
    </source>
</evidence>
<organism evidence="1 2">
    <name type="scientific">Gracilariopsis chorda</name>
    <dbReference type="NCBI Taxonomy" id="448386"/>
    <lineage>
        <taxon>Eukaryota</taxon>
        <taxon>Rhodophyta</taxon>
        <taxon>Florideophyceae</taxon>
        <taxon>Rhodymeniophycidae</taxon>
        <taxon>Gracilariales</taxon>
        <taxon>Gracilariaceae</taxon>
        <taxon>Gracilariopsis</taxon>
    </lineage>
</organism>
<dbReference type="OrthoDB" id="10542963at2759"/>